<dbReference type="InterPro" id="IPR027417">
    <property type="entry name" value="P-loop_NTPase"/>
</dbReference>
<dbReference type="Gene3D" id="3.30.420.280">
    <property type="match status" value="1"/>
</dbReference>
<reference evidence="1 2" key="1">
    <citation type="submission" date="2019-07" db="EMBL/GenBank/DDBJ databases">
        <authorList>
            <person name="Hibberd C M."/>
            <person name="Gehrig L. J."/>
            <person name="Chang H.-W."/>
            <person name="Venkatesh S."/>
        </authorList>
    </citation>
    <scope>NUCLEOTIDE SEQUENCE [LARGE SCALE GENOMIC DNA]</scope>
    <source>
        <strain evidence="1">Blautia_luti_SSTS_Bg7063</strain>
    </source>
</reference>
<proteinExistence type="predicted"/>
<dbReference type="EMBL" id="CABHNW010000073">
    <property type="protein sequence ID" value="VUX37272.1"/>
    <property type="molecule type" value="Genomic_DNA"/>
</dbReference>
<accession>A0A564VZT9</accession>
<dbReference type="NCBIfam" id="TIGR01547">
    <property type="entry name" value="phage_term_2"/>
    <property type="match status" value="1"/>
</dbReference>
<sequence length="482" mass="56001">MQQRRISGVMKMYEKLKTLKDKLQKMKSNRANRQTGQTFHFSPFSRKQKQVLTWWCKESPVHNMDGVIADGAIRSGKTISMSLSFVMWAMSTFTGQNFAMCGKTIGSFRRNVLFWLKLMLRSRGYSITDHRADNLLTIRKDGKENYFYIFGGKDERSQDLIQGITLAGVFFDEVALMPESFVNQATGRCSVKGSKFWFNCNPDGPYHWFKQNWIDKSIGYLGKEETERIRQQAAAEGKDPGLKDILYLHFTMDDNLSLDEEIKVRYRSMYVGVFFKRYIMGLWAAAEGIIYDMFDENKHVQDIKDFYQLLINGNRYVSCDYGTQNATVFLLWNKGTNGKWYCIREYYYSGRDKGKQKTDSEYADDLKEWLDGTRIKAIIVDPSAASFIAELRKRGYKVLKANNDVLDGIRLVGMLLNLEKIVFASSCKETIKEFASYIWDEKALERGEDKPVKQFDHCCDAVRYLCSTIIGRKAARFREIRR</sequence>
<dbReference type="Pfam" id="PF03237">
    <property type="entry name" value="Terminase_6N"/>
    <property type="match status" value="1"/>
</dbReference>
<dbReference type="AlphaFoldDB" id="A0A564VZT9"/>
<gene>
    <name evidence="1" type="ORF">RSSSTS7063_03104</name>
</gene>
<dbReference type="Proteomes" id="UP000408482">
    <property type="component" value="Unassembled WGS sequence"/>
</dbReference>
<keyword evidence="2" id="KW-1185">Reference proteome</keyword>
<protein>
    <submittedName>
        <fullName evidence="1">Terminase-like family protein</fullName>
    </submittedName>
</protein>
<organism evidence="1 2">
    <name type="scientific">Blautia luti</name>
    <dbReference type="NCBI Taxonomy" id="89014"/>
    <lineage>
        <taxon>Bacteria</taxon>
        <taxon>Bacillati</taxon>
        <taxon>Bacillota</taxon>
        <taxon>Clostridia</taxon>
        <taxon>Lachnospirales</taxon>
        <taxon>Lachnospiraceae</taxon>
        <taxon>Blautia</taxon>
    </lineage>
</organism>
<evidence type="ECO:0000313" key="1">
    <source>
        <dbReference type="EMBL" id="VUX37272.1"/>
    </source>
</evidence>
<dbReference type="Gene3D" id="3.40.50.300">
    <property type="entry name" value="P-loop containing nucleotide triphosphate hydrolases"/>
    <property type="match status" value="1"/>
</dbReference>
<dbReference type="InterPro" id="IPR006437">
    <property type="entry name" value="Phage_terminase_lsu"/>
</dbReference>
<dbReference type="PANTHER" id="PTHR39184">
    <property type="match status" value="1"/>
</dbReference>
<evidence type="ECO:0000313" key="2">
    <source>
        <dbReference type="Proteomes" id="UP000408482"/>
    </source>
</evidence>
<dbReference type="InterPro" id="IPR052380">
    <property type="entry name" value="Viral_DNA_packaging_terminase"/>
</dbReference>
<dbReference type="PANTHER" id="PTHR39184:SF1">
    <property type="entry name" value="PBSX PHAGE TERMINASE LARGE SUBUNIT"/>
    <property type="match status" value="1"/>
</dbReference>
<name>A0A564VZT9_9FIRM</name>